<dbReference type="InterPro" id="IPR007192">
    <property type="entry name" value="APC8"/>
</dbReference>
<evidence type="ECO:0000256" key="6">
    <source>
        <dbReference type="ARBA" id="ARBA00023306"/>
    </source>
</evidence>
<feature type="repeat" description="TPR" evidence="7">
    <location>
        <begin position="453"/>
        <end position="486"/>
    </location>
</feature>
<dbReference type="Proteomes" id="UP000566819">
    <property type="component" value="Unassembled WGS sequence"/>
</dbReference>
<dbReference type="SMART" id="SM00028">
    <property type="entry name" value="TPR"/>
    <property type="match status" value="6"/>
</dbReference>
<keyword evidence="6" id="KW-0131">Cell cycle</keyword>
<dbReference type="InterPro" id="IPR019734">
    <property type="entry name" value="TPR_rpt"/>
</dbReference>
<feature type="repeat" description="TPR" evidence="7">
    <location>
        <begin position="419"/>
        <end position="452"/>
    </location>
</feature>
<evidence type="ECO:0000256" key="5">
    <source>
        <dbReference type="ARBA" id="ARBA00022803"/>
    </source>
</evidence>
<keyword evidence="12" id="KW-1185">Reference proteome</keyword>
<reference evidence="11 12" key="1">
    <citation type="submission" date="2020-03" db="EMBL/GenBank/DDBJ databases">
        <title>Draft Genome Sequence of Cudoniella acicularis.</title>
        <authorList>
            <person name="Buettner E."/>
            <person name="Kellner H."/>
        </authorList>
    </citation>
    <scope>NUCLEOTIDE SEQUENCE [LARGE SCALE GENOMIC DNA]</scope>
    <source>
        <strain evidence="11 12">DSM 108380</strain>
    </source>
</reference>
<dbReference type="GO" id="GO:0031145">
    <property type="term" value="P:anaphase-promoting complex-dependent catabolic process"/>
    <property type="evidence" value="ECO:0007669"/>
    <property type="project" value="TreeGrafter"/>
</dbReference>
<dbReference type="Pfam" id="PF04049">
    <property type="entry name" value="ANAPC8"/>
    <property type="match status" value="1"/>
</dbReference>
<feature type="repeat" description="TPR" evidence="7">
    <location>
        <begin position="385"/>
        <end position="418"/>
    </location>
</feature>
<feature type="region of interest" description="Disordered" evidence="8">
    <location>
        <begin position="588"/>
        <end position="610"/>
    </location>
</feature>
<dbReference type="GO" id="GO:0016567">
    <property type="term" value="P:protein ubiquitination"/>
    <property type="evidence" value="ECO:0007669"/>
    <property type="project" value="TreeGrafter"/>
</dbReference>
<feature type="compositionally biased region" description="Polar residues" evidence="8">
    <location>
        <begin position="119"/>
        <end position="129"/>
    </location>
</feature>
<feature type="domain" description="Nephrocystin 3-like N-terminal" evidence="10">
    <location>
        <begin position="959"/>
        <end position="1134"/>
    </location>
</feature>
<dbReference type="PROSITE" id="PS50005">
    <property type="entry name" value="TPR"/>
    <property type="match status" value="3"/>
</dbReference>
<feature type="region of interest" description="Disordered" evidence="8">
    <location>
        <begin position="1873"/>
        <end position="1902"/>
    </location>
</feature>
<evidence type="ECO:0000256" key="7">
    <source>
        <dbReference type="PROSITE-ProRule" id="PRU00339"/>
    </source>
</evidence>
<dbReference type="InterPro" id="IPR056884">
    <property type="entry name" value="NPHP3-like_N"/>
</dbReference>
<dbReference type="GO" id="GO:0005680">
    <property type="term" value="C:anaphase-promoting complex"/>
    <property type="evidence" value="ECO:0007669"/>
    <property type="project" value="InterPro"/>
</dbReference>
<dbReference type="PANTHER" id="PTHR12558">
    <property type="entry name" value="CELL DIVISION CYCLE 16,23,27"/>
    <property type="match status" value="1"/>
</dbReference>
<keyword evidence="4" id="KW-0833">Ubl conjugation pathway</keyword>
<comment type="caution">
    <text evidence="11">The sequence shown here is derived from an EMBL/GenBank/DDBJ whole genome shotgun (WGS) entry which is preliminary data.</text>
</comment>
<accession>A0A8H4RA87</accession>
<dbReference type="Pfam" id="PF13181">
    <property type="entry name" value="TPR_8"/>
    <property type="match status" value="2"/>
</dbReference>
<dbReference type="Gene3D" id="3.40.50.300">
    <property type="entry name" value="P-loop containing nucleotide triphosphate hydrolases"/>
    <property type="match status" value="1"/>
</dbReference>
<dbReference type="GO" id="GO:0045842">
    <property type="term" value="P:positive regulation of mitotic metaphase/anaphase transition"/>
    <property type="evidence" value="ECO:0007669"/>
    <property type="project" value="TreeGrafter"/>
</dbReference>
<dbReference type="SUPFAM" id="SSF48452">
    <property type="entry name" value="TPR-like"/>
    <property type="match status" value="2"/>
</dbReference>
<evidence type="ECO:0008006" key="13">
    <source>
        <dbReference type="Google" id="ProtNLM"/>
    </source>
</evidence>
<keyword evidence="5 7" id="KW-0802">TPR repeat</keyword>
<dbReference type="Pfam" id="PF24883">
    <property type="entry name" value="NPHP3_N"/>
    <property type="match status" value="1"/>
</dbReference>
<evidence type="ECO:0000256" key="1">
    <source>
        <dbReference type="ARBA" id="ARBA00022618"/>
    </source>
</evidence>
<dbReference type="InterPro" id="IPR027417">
    <property type="entry name" value="P-loop_NTPase"/>
</dbReference>
<dbReference type="GO" id="GO:0051301">
    <property type="term" value="P:cell division"/>
    <property type="evidence" value="ECO:0007669"/>
    <property type="project" value="UniProtKB-KW"/>
</dbReference>
<keyword evidence="1" id="KW-0132">Cell division</keyword>
<evidence type="ECO:0000256" key="2">
    <source>
        <dbReference type="ARBA" id="ARBA00022737"/>
    </source>
</evidence>
<organism evidence="11 12">
    <name type="scientific">Cudoniella acicularis</name>
    <dbReference type="NCBI Taxonomy" id="354080"/>
    <lineage>
        <taxon>Eukaryota</taxon>
        <taxon>Fungi</taxon>
        <taxon>Dikarya</taxon>
        <taxon>Ascomycota</taxon>
        <taxon>Pezizomycotina</taxon>
        <taxon>Leotiomycetes</taxon>
        <taxon>Helotiales</taxon>
        <taxon>Tricladiaceae</taxon>
        <taxon>Cudoniella</taxon>
    </lineage>
</organism>
<gene>
    <name evidence="11" type="ORF">G7Y89_g12950</name>
</gene>
<feature type="compositionally biased region" description="Low complexity" evidence="8">
    <location>
        <begin position="601"/>
        <end position="610"/>
    </location>
</feature>
<keyword evidence="2" id="KW-0677">Repeat</keyword>
<dbReference type="InterPro" id="IPR011990">
    <property type="entry name" value="TPR-like_helical_dom_sf"/>
</dbReference>
<protein>
    <recommendedName>
        <fullName evidence="13">NACHT domain-containing protein</fullName>
    </recommendedName>
</protein>
<dbReference type="PANTHER" id="PTHR12558:SF10">
    <property type="entry name" value="CELL DIVISION CYCLE PROTEIN 23 HOMOLOG"/>
    <property type="match status" value="1"/>
</dbReference>
<dbReference type="OrthoDB" id="10262026at2759"/>
<dbReference type="EMBL" id="JAAMPI010001434">
    <property type="protein sequence ID" value="KAF4625218.1"/>
    <property type="molecule type" value="Genomic_DNA"/>
</dbReference>
<name>A0A8H4RA87_9HELO</name>
<evidence type="ECO:0000313" key="12">
    <source>
        <dbReference type="Proteomes" id="UP000566819"/>
    </source>
</evidence>
<evidence type="ECO:0000313" key="11">
    <source>
        <dbReference type="EMBL" id="KAF4625218.1"/>
    </source>
</evidence>
<feature type="domain" description="Cdc23" evidence="9">
    <location>
        <begin position="11"/>
        <end position="324"/>
    </location>
</feature>
<sequence length="1925" mass="217882">MVLNERETAHLRAALQQAVVKCSERCLYQSAKWAAELLTSIPPSETASEPEDSQMTEVPADSLPPIVVTGNTDPEEAQLEAREINQYLLAKSFFDCREYDRCAAVFLPDTVLSGILSTASSQNTQSAPSSKGKGKVKAQTGRRSSIVAPTMPKLSQKSLFLALYAKFMSGEKKKDEDSEMVMGPHDGGNAANKQLVTISRFLETWFRERTTEAGEVVGSQGWLEYLYGMVLAKDKNEEDAMRWLMRSVHLYPMNWGCWLEMTSLIGRVEDLNRIAQHLPQNIVSFIFHLHTSLELYQSTSALSNSLDQLLSIFPTSPFLLTCLALLAYHTKDFVAADSHFSNLLALHPHRLDSLDHYSNILYVMNLRPKLSFLAHLCSTIDKFRPESCVVIGNYYSLLSSHEKAVQYFRRALTLDRSCLSAWTLMGHEYVELKNTHAAIESYRRAVDVNRRDYRAWYGLGQTYEVLEMHAYALWYYKRAAGLRPWDGKMWMAVGSCLQKMGRNLEGIKALKRALLADSYYDAGVGSSFGSGGRERGAAMDPEILLQIAGMYERLEDETEARAYMEMCVAQEEGAGDNLEASVINIHADSQSSDDESRPAPVASGGETGTGVTAATSKARMWLAKHAMRTGDYQRAQQLATELCQDGVEVEEAKALVRETGRENAGTTSMIEIIDDLGRSVFAALGRARKATFTTTLDIALNLIDGNDAVSVSFFSRAHTMSLADRMGFGERRAADLRKAVLNMRLEYLVGLKGTCDNIVQYDPGHAALPWAAAAVNDVQTNRAMVEGLELVFNLIVKFEVIERLYLKRQSTLQAGLKRSLVALYASVLEYLVEAQRYFEQGTIVRIAKSIVHLEEMTTRYTKDIKKKSEMVEEHVRFISGEIISSTDNRLSQMECSDEELRNLRKILKDLNEPITRIATKFSHIEDNLQKEERLKIFEWLSTVPIKSYHRSKAKILLPGSGAWLLRKHEFVKWMSSSSSSILWLHGIPGSGKSMLVAHVIEYIQGRVKVEDEQTSLAYFYCARNANEPERQDPVELFRSIVEQLSCSNEDLPIRLPVLDAYIERKKEARGRRPERLDLDDCVKITLKLLDTNPATIVIDGLDECDPTRRQNILDALRDIIRDSNNVVKVFVSSRDDHDLVHRLSQTPNLYIQAADNMEDIRKFVVSSVGEAISKERILCGEVSPDLRRTIIDTLILRAKGMFRLVSLHIDSLCNPARIKTRASVLDSLEHLPADLKLSYNTILTQISHTQHPNPLVAERVLKWLLCAREPLRSKTFLVAVCSDMTDQELLQCPDILSICCNLVIYDGETDRFQFAHLSVREHLEHLDSYSTMKANALAAEQCLSWFFTIEKYKHDRSRLLMFDESLEKSRHDSSHLPTLAEPFKKYKHDRSRFATSVNGWSRDPTFDEFFEKLKHDWSHMVNKVFDGGSVPFSKEIRAGHVSLLDLECFREHADTNWTGYAQHAGQLRNQGRLQSLLQWFLLFDLGIPRHNGLAFAAWARRTYEAHFYRRQVSYLSPEPSYMSKFFFEHLSPDPLFVACTFDFSEIVTGLINGLAWNIGCGQAAVVGNSTASIEIILDSLAESQSIKPDYLMMLVIEAASLGHVRLLETLLNKGAKGLIQPEDLRRVIKGIHWQKKHRNKAALAALRIHFKTNPELTEGLLGIALRNLNLGDAIMKEVLQSRKSIYISLEVIRGILSQKNKHWTSMVILRWSRLIADMEAHIGARSLQRMHTIREIIRSAHQLDLPLMSDYILMLMHDMDGQLRVELEDLNVLSRLTRAHDYLILMIRWKAEITLAALRVFLSSWGEHTVRRVLDFHRVEITNDIIDAVASRKNKEEGKRIIELLLEKETTRPPPSYLSRLAQLLMETLQEEPARNIVAETPSGTSSGPRPASDPTCGNRLPEILFAGTSSLEPHRTSIRGENEV</sequence>
<evidence type="ECO:0000259" key="10">
    <source>
        <dbReference type="Pfam" id="PF24883"/>
    </source>
</evidence>
<dbReference type="SUPFAM" id="SSF52540">
    <property type="entry name" value="P-loop containing nucleoside triphosphate hydrolases"/>
    <property type="match status" value="1"/>
</dbReference>
<evidence type="ECO:0000256" key="3">
    <source>
        <dbReference type="ARBA" id="ARBA00022776"/>
    </source>
</evidence>
<evidence type="ECO:0000256" key="4">
    <source>
        <dbReference type="ARBA" id="ARBA00022786"/>
    </source>
</evidence>
<evidence type="ECO:0000256" key="8">
    <source>
        <dbReference type="SAM" id="MobiDB-lite"/>
    </source>
</evidence>
<dbReference type="Gene3D" id="1.25.40.10">
    <property type="entry name" value="Tetratricopeptide repeat domain"/>
    <property type="match status" value="2"/>
</dbReference>
<proteinExistence type="predicted"/>
<keyword evidence="3" id="KW-0498">Mitosis</keyword>
<feature type="region of interest" description="Disordered" evidence="8">
    <location>
        <begin position="43"/>
        <end position="65"/>
    </location>
</feature>
<feature type="region of interest" description="Disordered" evidence="8">
    <location>
        <begin position="119"/>
        <end position="145"/>
    </location>
</feature>
<evidence type="ECO:0000259" key="9">
    <source>
        <dbReference type="Pfam" id="PF04049"/>
    </source>
</evidence>